<dbReference type="EMBL" id="CAJOBB010019357">
    <property type="protein sequence ID" value="CAF4357562.1"/>
    <property type="molecule type" value="Genomic_DNA"/>
</dbReference>
<name>A0A820LHX6_9BILA</name>
<feature type="non-terminal residue" evidence="1">
    <location>
        <position position="1"/>
    </location>
</feature>
<accession>A0A820LHX6</accession>
<organism evidence="1 2">
    <name type="scientific">Adineta steineri</name>
    <dbReference type="NCBI Taxonomy" id="433720"/>
    <lineage>
        <taxon>Eukaryota</taxon>
        <taxon>Metazoa</taxon>
        <taxon>Spiralia</taxon>
        <taxon>Gnathifera</taxon>
        <taxon>Rotifera</taxon>
        <taxon>Eurotatoria</taxon>
        <taxon>Bdelloidea</taxon>
        <taxon>Adinetida</taxon>
        <taxon>Adinetidae</taxon>
        <taxon>Adineta</taxon>
    </lineage>
</organism>
<sequence length="43" mass="4870">GIITQVVADVATNLVTNLILGSDWIQSNNVYILTPEKRIMIRW</sequence>
<dbReference type="AlphaFoldDB" id="A0A820LHX6"/>
<gene>
    <name evidence="1" type="ORF">KXQ929_LOCUS48625</name>
</gene>
<comment type="caution">
    <text evidence="1">The sequence shown here is derived from an EMBL/GenBank/DDBJ whole genome shotgun (WGS) entry which is preliminary data.</text>
</comment>
<evidence type="ECO:0000313" key="2">
    <source>
        <dbReference type="Proteomes" id="UP000663868"/>
    </source>
</evidence>
<evidence type="ECO:0000313" key="1">
    <source>
        <dbReference type="EMBL" id="CAF4357562.1"/>
    </source>
</evidence>
<dbReference type="Proteomes" id="UP000663868">
    <property type="component" value="Unassembled WGS sequence"/>
</dbReference>
<reference evidence="1" key="1">
    <citation type="submission" date="2021-02" db="EMBL/GenBank/DDBJ databases">
        <authorList>
            <person name="Nowell W R."/>
        </authorList>
    </citation>
    <scope>NUCLEOTIDE SEQUENCE</scope>
</reference>
<protein>
    <submittedName>
        <fullName evidence="1">Uncharacterized protein</fullName>
    </submittedName>
</protein>
<proteinExistence type="predicted"/>